<comment type="caution">
    <text evidence="2">The sequence shown here is derived from an EMBL/GenBank/DDBJ whole genome shotgun (WGS) entry which is preliminary data.</text>
</comment>
<evidence type="ECO:0000313" key="3">
    <source>
        <dbReference type="Proteomes" id="UP000697998"/>
    </source>
</evidence>
<feature type="region of interest" description="Disordered" evidence="1">
    <location>
        <begin position="190"/>
        <end position="332"/>
    </location>
</feature>
<feature type="compositionally biased region" description="Low complexity" evidence="1">
    <location>
        <begin position="273"/>
        <end position="295"/>
    </location>
</feature>
<sequence length="332" mass="38248">MRHGLIVLWMVVWSVTSAVAQVSIGIGLPGVSIGINLPFYPDLVRVPGYPVYYAPRLDSNFFFYDGMYWVYQEDDWYASSWYSGPWARVAPAVVPLFILRVPVSYYRNPPAYFRGWQPDAPPRWGQHWGKGWEQQRSGWNQWNRRSTPAAAPLPVYQQRYAGDRYPPVDQQQALHNRNYRYQPRDAVVRQHYQQQRLQGIPSQPSQRGQQRPQAARGREQDVQSSPRLPHQPAAPEAQGSPPEQRHSQERQRSGPPPASSGQRSRPDQDHQRQAQQPRQPQPPQQQAVPHQQTTPKASRENASHGASQEPRRGHGQDKERVNGEERGQDRNR</sequence>
<dbReference type="Proteomes" id="UP000697998">
    <property type="component" value="Unassembled WGS sequence"/>
</dbReference>
<evidence type="ECO:0000256" key="1">
    <source>
        <dbReference type="SAM" id="MobiDB-lite"/>
    </source>
</evidence>
<organism evidence="2 3">
    <name type="scientific">Candidatus Accumulibacter proximus</name>
    <dbReference type="NCBI Taxonomy" id="2954385"/>
    <lineage>
        <taxon>Bacteria</taxon>
        <taxon>Pseudomonadati</taxon>
        <taxon>Pseudomonadota</taxon>
        <taxon>Betaproteobacteria</taxon>
        <taxon>Candidatus Accumulibacter</taxon>
    </lineage>
</organism>
<dbReference type="EMBL" id="JADJMH010000012">
    <property type="protein sequence ID" value="MBK7675525.1"/>
    <property type="molecule type" value="Genomic_DNA"/>
</dbReference>
<name>A0A935Q1Y0_9PROT</name>
<feature type="compositionally biased region" description="Low complexity" evidence="1">
    <location>
        <begin position="202"/>
        <end position="215"/>
    </location>
</feature>
<proteinExistence type="predicted"/>
<evidence type="ECO:0000313" key="2">
    <source>
        <dbReference type="EMBL" id="MBK7675525.1"/>
    </source>
</evidence>
<accession>A0A935Q1Y0</accession>
<reference evidence="2 3" key="1">
    <citation type="submission" date="2020-10" db="EMBL/GenBank/DDBJ databases">
        <title>Connecting structure to function with the recovery of over 1000 high-quality activated sludge metagenome-assembled genomes encoding full-length rRNA genes using long-read sequencing.</title>
        <authorList>
            <person name="Singleton C.M."/>
            <person name="Petriglieri F."/>
            <person name="Kristensen J.M."/>
            <person name="Kirkegaard R.H."/>
            <person name="Michaelsen T.Y."/>
            <person name="Andersen M.H."/>
            <person name="Karst S.M."/>
            <person name="Dueholm M.S."/>
            <person name="Nielsen P.H."/>
            <person name="Albertsen M."/>
        </authorList>
    </citation>
    <scope>NUCLEOTIDE SEQUENCE [LARGE SCALE GENOMIC DNA]</scope>
    <source>
        <strain evidence="2">EsbW_18-Q3-R4-48_BATAC.285</strain>
    </source>
</reference>
<feature type="compositionally biased region" description="Basic and acidic residues" evidence="1">
    <location>
        <begin position="309"/>
        <end position="332"/>
    </location>
</feature>
<protein>
    <submittedName>
        <fullName evidence="2">Uncharacterized protein</fullName>
    </submittedName>
</protein>
<feature type="compositionally biased region" description="Basic and acidic residues" evidence="1">
    <location>
        <begin position="243"/>
        <end position="252"/>
    </location>
</feature>
<gene>
    <name evidence="2" type="ORF">IPJ27_12645</name>
</gene>
<dbReference type="AlphaFoldDB" id="A0A935Q1Y0"/>
<feature type="compositionally biased region" description="Polar residues" evidence="1">
    <location>
        <begin position="191"/>
        <end position="201"/>
    </location>
</feature>